<evidence type="ECO:0000313" key="3">
    <source>
        <dbReference type="Proteomes" id="UP000785679"/>
    </source>
</evidence>
<feature type="compositionally biased region" description="Low complexity" evidence="1">
    <location>
        <begin position="91"/>
        <end position="127"/>
    </location>
</feature>
<feature type="compositionally biased region" description="Polar residues" evidence="1">
    <location>
        <begin position="1"/>
        <end position="10"/>
    </location>
</feature>
<feature type="region of interest" description="Disordered" evidence="1">
    <location>
        <begin position="40"/>
        <end position="64"/>
    </location>
</feature>
<dbReference type="InterPro" id="IPR011992">
    <property type="entry name" value="EF-hand-dom_pair"/>
</dbReference>
<evidence type="ECO:0000256" key="1">
    <source>
        <dbReference type="SAM" id="MobiDB-lite"/>
    </source>
</evidence>
<dbReference type="AlphaFoldDB" id="A0A8J8P5X1"/>
<dbReference type="SUPFAM" id="SSF47473">
    <property type="entry name" value="EF-hand"/>
    <property type="match status" value="1"/>
</dbReference>
<feature type="region of interest" description="Disordered" evidence="1">
    <location>
        <begin position="91"/>
        <end position="188"/>
    </location>
</feature>
<keyword evidence="3" id="KW-1185">Reference proteome</keyword>
<accession>A0A8J8P5X1</accession>
<proteinExistence type="predicted"/>
<evidence type="ECO:0000313" key="2">
    <source>
        <dbReference type="EMBL" id="TNV88021.1"/>
    </source>
</evidence>
<name>A0A8J8P5X1_HALGN</name>
<feature type="compositionally biased region" description="Polar residues" evidence="1">
    <location>
        <begin position="156"/>
        <end position="184"/>
    </location>
</feature>
<dbReference type="Gene3D" id="1.10.238.10">
    <property type="entry name" value="EF-hand"/>
    <property type="match status" value="1"/>
</dbReference>
<dbReference type="Proteomes" id="UP000785679">
    <property type="component" value="Unassembled WGS sequence"/>
</dbReference>
<organism evidence="2 3">
    <name type="scientific">Halteria grandinella</name>
    <dbReference type="NCBI Taxonomy" id="5974"/>
    <lineage>
        <taxon>Eukaryota</taxon>
        <taxon>Sar</taxon>
        <taxon>Alveolata</taxon>
        <taxon>Ciliophora</taxon>
        <taxon>Intramacronucleata</taxon>
        <taxon>Spirotrichea</taxon>
        <taxon>Stichotrichia</taxon>
        <taxon>Sporadotrichida</taxon>
        <taxon>Halteriidae</taxon>
        <taxon>Halteria</taxon>
    </lineage>
</organism>
<comment type="caution">
    <text evidence="2">The sequence shown here is derived from an EMBL/GenBank/DDBJ whole genome shotgun (WGS) entry which is preliminary data.</text>
</comment>
<feature type="region of interest" description="Disordered" evidence="1">
    <location>
        <begin position="1"/>
        <end position="22"/>
    </location>
</feature>
<evidence type="ECO:0008006" key="4">
    <source>
        <dbReference type="Google" id="ProtNLM"/>
    </source>
</evidence>
<dbReference type="EMBL" id="RRYP01000090">
    <property type="protein sequence ID" value="TNV88021.1"/>
    <property type="molecule type" value="Genomic_DNA"/>
</dbReference>
<gene>
    <name evidence="2" type="ORF">FGO68_gene1523</name>
</gene>
<sequence length="638" mass="71877">MSNFFQSMTQPPGPGARPNLADNFIDGGLSNIPHDHSNIGGLNSSMYQPPFSQGAGLQSSTNSYQQPFSVSGNNTQFPGLQGSQGPFPGMQQQQPTFPGMQQQQPQFPGMQQQQQQPTFPGMHQQQQPAFPGMHQQQQPAFPGIQQQQQSPFPGMNPQQNQFPGLSQPTPQATFPGLNQPSQPSFPGLAPQINTTQQAAFPGLLSPGGNIISPAAKSFLDQVQQFLISHNLSLDDLLTKEMGIAKDVRHISRDNLEMLGRHCRVEPLLDAITLVEFENKFKDGAPGVNYPNNLSIQSLRQSLNSTGITADSNRALTASQRDQSNQGYDILREYMKTHKIEQAYALFGTKVISQGTDEVFTMLVEKLDFQEILLKINGLFPDIVNSILADCSNADGRVSIKKLEDKLAPPKSTAQVPMPQRMDPAKAHQIVHKAFDSIKQFLSMNEVNLVDIFAEQEKDDGYLNRNELSNALEKMGFNNQGEDHENRIEALFIEFDKQKTLKVDIEHIVTAFYAYANEIMEKEKNRFPRIFGALREKMKERNLLSLATYFFDTAYVARHQLEIGEARQNGTPYPYEKERFSEQMRLELQIPEFSGRDRDEFIKFFELNERCLNFQRFSDILGYVKPQALPERSFQFVDA</sequence>
<reference evidence="2" key="1">
    <citation type="submission" date="2019-06" db="EMBL/GenBank/DDBJ databases">
        <authorList>
            <person name="Zheng W."/>
        </authorList>
    </citation>
    <scope>NUCLEOTIDE SEQUENCE</scope>
    <source>
        <strain evidence="2">QDHG01</strain>
    </source>
</reference>
<feature type="compositionally biased region" description="Low complexity" evidence="1">
    <location>
        <begin position="135"/>
        <end position="153"/>
    </location>
</feature>
<protein>
    <recommendedName>
        <fullName evidence="4">EF-hand domain-containing protein</fullName>
    </recommendedName>
</protein>